<dbReference type="AlphaFoldDB" id="A0A3M0ACU6"/>
<evidence type="ECO:0000256" key="2">
    <source>
        <dbReference type="ARBA" id="ARBA00022448"/>
    </source>
</evidence>
<organism evidence="8 9">
    <name type="scientific">Umboniibacter marinipuniceus</name>
    <dbReference type="NCBI Taxonomy" id="569599"/>
    <lineage>
        <taxon>Bacteria</taxon>
        <taxon>Pseudomonadati</taxon>
        <taxon>Pseudomonadota</taxon>
        <taxon>Gammaproteobacteria</taxon>
        <taxon>Cellvibrionales</taxon>
        <taxon>Cellvibrionaceae</taxon>
        <taxon>Umboniibacter</taxon>
    </lineage>
</organism>
<comment type="subcellular location">
    <subcellularLocation>
        <location evidence="1">Membrane</location>
        <topology evidence="1">Multi-pass membrane protein</topology>
    </subcellularLocation>
</comment>
<dbReference type="SUPFAM" id="SSF103473">
    <property type="entry name" value="MFS general substrate transporter"/>
    <property type="match status" value="1"/>
</dbReference>
<feature type="transmembrane region" description="Helical" evidence="6">
    <location>
        <begin position="400"/>
        <end position="422"/>
    </location>
</feature>
<feature type="transmembrane region" description="Helical" evidence="6">
    <location>
        <begin position="434"/>
        <end position="460"/>
    </location>
</feature>
<feature type="transmembrane region" description="Helical" evidence="6">
    <location>
        <begin position="256"/>
        <end position="276"/>
    </location>
</feature>
<evidence type="ECO:0000259" key="7">
    <source>
        <dbReference type="PROSITE" id="PS50850"/>
    </source>
</evidence>
<evidence type="ECO:0000256" key="3">
    <source>
        <dbReference type="ARBA" id="ARBA00022692"/>
    </source>
</evidence>
<dbReference type="InterPro" id="IPR020846">
    <property type="entry name" value="MFS_dom"/>
</dbReference>
<evidence type="ECO:0000256" key="4">
    <source>
        <dbReference type="ARBA" id="ARBA00022989"/>
    </source>
</evidence>
<evidence type="ECO:0000256" key="1">
    <source>
        <dbReference type="ARBA" id="ARBA00004141"/>
    </source>
</evidence>
<keyword evidence="9" id="KW-1185">Reference proteome</keyword>
<evidence type="ECO:0000256" key="5">
    <source>
        <dbReference type="ARBA" id="ARBA00023136"/>
    </source>
</evidence>
<keyword evidence="2" id="KW-0813">Transport</keyword>
<feature type="transmembrane region" description="Helical" evidence="6">
    <location>
        <begin position="375"/>
        <end position="394"/>
    </location>
</feature>
<feature type="transmembrane region" description="Helical" evidence="6">
    <location>
        <begin position="48"/>
        <end position="68"/>
    </location>
</feature>
<gene>
    <name evidence="8" type="ORF">DFR27_0245</name>
</gene>
<proteinExistence type="predicted"/>
<keyword evidence="4 6" id="KW-1133">Transmembrane helix</keyword>
<dbReference type="InterPro" id="IPR011701">
    <property type="entry name" value="MFS"/>
</dbReference>
<dbReference type="EMBL" id="REFJ01000001">
    <property type="protein sequence ID" value="RMA82297.1"/>
    <property type="molecule type" value="Genomic_DNA"/>
</dbReference>
<feature type="transmembrane region" description="Helical" evidence="6">
    <location>
        <begin position="466"/>
        <end position="486"/>
    </location>
</feature>
<dbReference type="PANTHER" id="PTHR19432:SF35">
    <property type="entry name" value="SOLUTE CARRIER FAMILY 45 MEMBER 3 ISOFORM X1"/>
    <property type="match status" value="1"/>
</dbReference>
<evidence type="ECO:0000256" key="6">
    <source>
        <dbReference type="SAM" id="Phobius"/>
    </source>
</evidence>
<dbReference type="OrthoDB" id="7584869at2"/>
<dbReference type="PANTHER" id="PTHR19432">
    <property type="entry name" value="SUGAR TRANSPORTER"/>
    <property type="match status" value="1"/>
</dbReference>
<feature type="transmembrane region" description="Helical" evidence="6">
    <location>
        <begin position="345"/>
        <end position="368"/>
    </location>
</feature>
<keyword evidence="3 6" id="KW-0812">Transmembrane</keyword>
<keyword evidence="5 6" id="KW-0472">Membrane</keyword>
<dbReference type="GO" id="GO:0016020">
    <property type="term" value="C:membrane"/>
    <property type="evidence" value="ECO:0007669"/>
    <property type="project" value="UniProtKB-SubCell"/>
</dbReference>
<reference evidence="8 9" key="1">
    <citation type="submission" date="2018-10" db="EMBL/GenBank/DDBJ databases">
        <title>Genomic Encyclopedia of Type Strains, Phase IV (KMG-IV): sequencing the most valuable type-strain genomes for metagenomic binning, comparative biology and taxonomic classification.</title>
        <authorList>
            <person name="Goeker M."/>
        </authorList>
    </citation>
    <scope>NUCLEOTIDE SEQUENCE [LARGE SCALE GENOMIC DNA]</scope>
    <source>
        <strain evidence="8 9">DSM 25080</strain>
    </source>
</reference>
<name>A0A3M0ACU6_9GAMM</name>
<feature type="transmembrane region" description="Helical" evidence="6">
    <location>
        <begin position="181"/>
        <end position="199"/>
    </location>
</feature>
<feature type="domain" description="Major facilitator superfamily (MFS) profile" evidence="7">
    <location>
        <begin position="298"/>
        <end position="498"/>
    </location>
</feature>
<comment type="caution">
    <text evidence="8">The sequence shown here is derived from an EMBL/GenBank/DDBJ whole genome shotgun (WGS) entry which is preliminary data.</text>
</comment>
<protein>
    <submittedName>
        <fullName evidence="8">Maltose/moltooligosaccharide transporter</fullName>
    </submittedName>
</protein>
<evidence type="ECO:0000313" key="9">
    <source>
        <dbReference type="Proteomes" id="UP000267187"/>
    </source>
</evidence>
<dbReference type="GO" id="GO:0022857">
    <property type="term" value="F:transmembrane transporter activity"/>
    <property type="evidence" value="ECO:0007669"/>
    <property type="project" value="InterPro"/>
</dbReference>
<feature type="transmembrane region" description="Helical" evidence="6">
    <location>
        <begin position="140"/>
        <end position="161"/>
    </location>
</feature>
<dbReference type="Pfam" id="PF07690">
    <property type="entry name" value="MFS_1"/>
    <property type="match status" value="1"/>
</dbReference>
<evidence type="ECO:0000313" key="8">
    <source>
        <dbReference type="EMBL" id="RMA82297.1"/>
    </source>
</evidence>
<dbReference type="PROSITE" id="PS50850">
    <property type="entry name" value="MFS"/>
    <property type="match status" value="1"/>
</dbReference>
<feature type="transmembrane region" description="Helical" evidence="6">
    <location>
        <begin position="302"/>
        <end position="325"/>
    </location>
</feature>
<sequence length="498" mass="54369">MQQPVLRTHQIINMCLGFMGIQFGFALQNANVSRIFQTLGANMDELAILWIAAPLTGLLIQPIIGYYSDRTWTRWGRRRPFFFAGALLSAIALFIMPNSPALWIAVVMLWLLDAAINTSMEPFRAYVGDNLPPKQRPLGYALQSFFIGVGAVIASSLPWLLTALGVSNVAAEGELPNSVVYSFYLGGIVFFSAVLYTIVTTEEYSPEQLAQFNRQNDERVALTYQPLSLQPWQLALLIGGLILGGATYTLGWNKELWVLVGLLSGGFLLFAAASWLQRRGSDNMIVSLANDIAHMPVMMRRLAVVQFFTWFALFSMWIYTTSAVTGFHFGSSDPSSSTYNEGANWVGVLFSAYNGVGMLAALLLPLLARKIGTPATHALALSLGGVGLVSFYFIADPKWLLASMVLVGVAWASILSLPYALLSNCLPSHKMGTYMGIFNLFIVIPQLIAASVLGLLVSQLFDNQPIFAMVIGGVSFLVAAASLIGFNDDSHTRLEDSQ</sequence>
<dbReference type="Proteomes" id="UP000267187">
    <property type="component" value="Unassembled WGS sequence"/>
</dbReference>
<dbReference type="Gene3D" id="1.20.1250.20">
    <property type="entry name" value="MFS general substrate transporter like domains"/>
    <property type="match status" value="2"/>
</dbReference>
<feature type="transmembrane region" description="Helical" evidence="6">
    <location>
        <begin position="80"/>
        <end position="96"/>
    </location>
</feature>
<feature type="transmembrane region" description="Helical" evidence="6">
    <location>
        <begin position="12"/>
        <end position="28"/>
    </location>
</feature>
<accession>A0A3M0ACU6</accession>
<dbReference type="InterPro" id="IPR036259">
    <property type="entry name" value="MFS_trans_sf"/>
</dbReference>
<dbReference type="RefSeq" id="WP_121875638.1">
    <property type="nucleotide sequence ID" value="NZ_REFJ01000001.1"/>
</dbReference>